<dbReference type="AlphaFoldDB" id="A0A5C3R367"/>
<dbReference type="InterPro" id="IPR037868">
    <property type="entry name" value="PX_Vps5"/>
</dbReference>
<evidence type="ECO:0000256" key="5">
    <source>
        <dbReference type="ARBA" id="ARBA00022448"/>
    </source>
</evidence>
<dbReference type="Pfam" id="PF00787">
    <property type="entry name" value="PX"/>
    <property type="match status" value="1"/>
</dbReference>
<dbReference type="InterPro" id="IPR001683">
    <property type="entry name" value="PX_dom"/>
</dbReference>
<dbReference type="PROSITE" id="PS50195">
    <property type="entry name" value="PX"/>
    <property type="match status" value="1"/>
</dbReference>
<dbReference type="InterPro" id="IPR027267">
    <property type="entry name" value="AH/BAR_dom_sf"/>
</dbReference>
<proteinExistence type="inferred from homology"/>
<name>A0A5C3R367_9AGAR</name>
<evidence type="ECO:0000256" key="4">
    <source>
        <dbReference type="ARBA" id="ARBA00010883"/>
    </source>
</evidence>
<feature type="domain" description="PX" evidence="12">
    <location>
        <begin position="1"/>
        <end position="116"/>
    </location>
</feature>
<dbReference type="STRING" id="1884261.A0A5C3R367"/>
<dbReference type="Gene3D" id="3.30.1520.10">
    <property type="entry name" value="Phox-like domain"/>
    <property type="match status" value="1"/>
</dbReference>
<dbReference type="GO" id="GO:0035091">
    <property type="term" value="F:phosphatidylinositol binding"/>
    <property type="evidence" value="ECO:0007669"/>
    <property type="project" value="InterPro"/>
</dbReference>
<dbReference type="GO" id="GO:0005829">
    <property type="term" value="C:cytosol"/>
    <property type="evidence" value="ECO:0007669"/>
    <property type="project" value="GOC"/>
</dbReference>
<evidence type="ECO:0000256" key="1">
    <source>
        <dbReference type="ARBA" id="ARBA00004287"/>
    </source>
</evidence>
<sequence>MEHISVDDPQKVGDPIRSFTLYTVHTRTTSTAYTKSAFSVLRRYSDFLWLYETLAFNNPGVVIPPVPEKNSFGRFEDHFVKQRRMALEKCVQKIANHSVLNKDPDLRLFLESDTFSLDIKHRSAARGGFISSIGQSFTGPRFHETDDWFDRQKSYLDHLESQLRTLVKAIEFVARQRQELAAVAREHIQTLNDLASSDVDKGLATSISSLADVHNKAQELMETQSQQDLITFFSTADEYARVINSVRLAFTSRIRVHHAWRASEAEVTRVKQNHEKNRNQGRIPPDRMGYALNQVADAERRALEAKHEFDHVSKLVKSEMSRFEKERVDDFKDSLHAFLEGMISRQKELIEAWERYQQSLLKRAGVIKPGSAEAGQNGDSAEQHHSHDEEED</sequence>
<accession>A0A5C3R367</accession>
<comment type="subcellular location">
    <subcellularLocation>
        <location evidence="2">Cytoplasm</location>
    </subcellularLocation>
    <subcellularLocation>
        <location evidence="3">Golgi apparatus</location>
    </subcellularLocation>
    <subcellularLocation>
        <location evidence="1">Membrane</location>
        <topology evidence="1">Peripheral membrane protein</topology>
        <orientation evidence="1">Cytoplasmic side</orientation>
    </subcellularLocation>
</comment>
<keyword evidence="14" id="KW-1185">Reference proteome</keyword>
<dbReference type="GO" id="GO:0005794">
    <property type="term" value="C:Golgi apparatus"/>
    <property type="evidence" value="ECO:0007669"/>
    <property type="project" value="UniProtKB-SubCell"/>
</dbReference>
<keyword evidence="6" id="KW-0963">Cytoplasm</keyword>
<evidence type="ECO:0000313" key="13">
    <source>
        <dbReference type="EMBL" id="TFL05234.1"/>
    </source>
</evidence>
<dbReference type="GO" id="GO:0030904">
    <property type="term" value="C:retromer complex"/>
    <property type="evidence" value="ECO:0007669"/>
    <property type="project" value="UniProtKB-ARBA"/>
</dbReference>
<evidence type="ECO:0000256" key="10">
    <source>
        <dbReference type="ARBA" id="ARBA00023136"/>
    </source>
</evidence>
<dbReference type="PANTHER" id="PTHR10555">
    <property type="entry name" value="SORTING NEXIN"/>
    <property type="match status" value="1"/>
</dbReference>
<evidence type="ECO:0000256" key="7">
    <source>
        <dbReference type="ARBA" id="ARBA00022553"/>
    </source>
</evidence>
<gene>
    <name evidence="13" type="ORF">BDV98DRAFT_289187</name>
</gene>
<dbReference type="GO" id="GO:0042147">
    <property type="term" value="P:retrograde transport, endosome to Golgi"/>
    <property type="evidence" value="ECO:0007669"/>
    <property type="project" value="TreeGrafter"/>
</dbReference>
<dbReference type="SMART" id="SM00312">
    <property type="entry name" value="PX"/>
    <property type="match status" value="1"/>
</dbReference>
<dbReference type="SUPFAM" id="SSF103657">
    <property type="entry name" value="BAR/IMD domain-like"/>
    <property type="match status" value="1"/>
</dbReference>
<dbReference type="Proteomes" id="UP000305067">
    <property type="component" value="Unassembled WGS sequence"/>
</dbReference>
<keyword evidence="7" id="KW-0597">Phosphoprotein</keyword>
<keyword evidence="10" id="KW-0472">Membrane</keyword>
<dbReference type="Pfam" id="PF09325">
    <property type="entry name" value="Vps5"/>
    <property type="match status" value="1"/>
</dbReference>
<evidence type="ECO:0000256" key="8">
    <source>
        <dbReference type="ARBA" id="ARBA00022927"/>
    </source>
</evidence>
<evidence type="ECO:0000256" key="6">
    <source>
        <dbReference type="ARBA" id="ARBA00022490"/>
    </source>
</evidence>
<dbReference type="PANTHER" id="PTHR10555:SF170">
    <property type="entry name" value="FI18122P1"/>
    <property type="match status" value="1"/>
</dbReference>
<dbReference type="GO" id="GO:0015031">
    <property type="term" value="P:protein transport"/>
    <property type="evidence" value="ECO:0007669"/>
    <property type="project" value="UniProtKB-KW"/>
</dbReference>
<evidence type="ECO:0000256" key="9">
    <source>
        <dbReference type="ARBA" id="ARBA00023034"/>
    </source>
</evidence>
<comment type="similarity">
    <text evidence="4">Belongs to the sorting nexin family.</text>
</comment>
<organism evidence="13 14">
    <name type="scientific">Pterulicium gracile</name>
    <dbReference type="NCBI Taxonomy" id="1884261"/>
    <lineage>
        <taxon>Eukaryota</taxon>
        <taxon>Fungi</taxon>
        <taxon>Dikarya</taxon>
        <taxon>Basidiomycota</taxon>
        <taxon>Agaricomycotina</taxon>
        <taxon>Agaricomycetes</taxon>
        <taxon>Agaricomycetidae</taxon>
        <taxon>Agaricales</taxon>
        <taxon>Pleurotineae</taxon>
        <taxon>Pterulaceae</taxon>
        <taxon>Pterulicium</taxon>
    </lineage>
</organism>
<evidence type="ECO:0000256" key="3">
    <source>
        <dbReference type="ARBA" id="ARBA00004555"/>
    </source>
</evidence>
<dbReference type="GO" id="GO:0005768">
    <property type="term" value="C:endosome"/>
    <property type="evidence" value="ECO:0007669"/>
    <property type="project" value="TreeGrafter"/>
</dbReference>
<dbReference type="FunFam" id="1.20.1270.60:FF:000022">
    <property type="entry name" value="Sorting nexin 3 protein"/>
    <property type="match status" value="1"/>
</dbReference>
<reference evidence="13 14" key="1">
    <citation type="journal article" date="2019" name="Nat. Ecol. Evol.">
        <title>Megaphylogeny resolves global patterns of mushroom evolution.</title>
        <authorList>
            <person name="Varga T."/>
            <person name="Krizsan K."/>
            <person name="Foldi C."/>
            <person name="Dima B."/>
            <person name="Sanchez-Garcia M."/>
            <person name="Sanchez-Ramirez S."/>
            <person name="Szollosi G.J."/>
            <person name="Szarkandi J.G."/>
            <person name="Papp V."/>
            <person name="Albert L."/>
            <person name="Andreopoulos W."/>
            <person name="Angelini C."/>
            <person name="Antonin V."/>
            <person name="Barry K.W."/>
            <person name="Bougher N.L."/>
            <person name="Buchanan P."/>
            <person name="Buyck B."/>
            <person name="Bense V."/>
            <person name="Catcheside P."/>
            <person name="Chovatia M."/>
            <person name="Cooper J."/>
            <person name="Damon W."/>
            <person name="Desjardin D."/>
            <person name="Finy P."/>
            <person name="Geml J."/>
            <person name="Haridas S."/>
            <person name="Hughes K."/>
            <person name="Justo A."/>
            <person name="Karasinski D."/>
            <person name="Kautmanova I."/>
            <person name="Kiss B."/>
            <person name="Kocsube S."/>
            <person name="Kotiranta H."/>
            <person name="LaButti K.M."/>
            <person name="Lechner B.E."/>
            <person name="Liimatainen K."/>
            <person name="Lipzen A."/>
            <person name="Lukacs Z."/>
            <person name="Mihaltcheva S."/>
            <person name="Morgado L.N."/>
            <person name="Niskanen T."/>
            <person name="Noordeloos M.E."/>
            <person name="Ohm R.A."/>
            <person name="Ortiz-Santana B."/>
            <person name="Ovrebo C."/>
            <person name="Racz N."/>
            <person name="Riley R."/>
            <person name="Savchenko A."/>
            <person name="Shiryaev A."/>
            <person name="Soop K."/>
            <person name="Spirin V."/>
            <person name="Szebenyi C."/>
            <person name="Tomsovsky M."/>
            <person name="Tulloss R.E."/>
            <person name="Uehling J."/>
            <person name="Grigoriev I.V."/>
            <person name="Vagvolgyi C."/>
            <person name="Papp T."/>
            <person name="Martin F.M."/>
            <person name="Miettinen O."/>
            <person name="Hibbett D.S."/>
            <person name="Nagy L.G."/>
        </authorList>
    </citation>
    <scope>NUCLEOTIDE SEQUENCE [LARGE SCALE GENOMIC DNA]</scope>
    <source>
        <strain evidence="13 14">CBS 309.79</strain>
    </source>
</reference>
<evidence type="ECO:0000256" key="11">
    <source>
        <dbReference type="SAM" id="MobiDB-lite"/>
    </source>
</evidence>
<evidence type="ECO:0000256" key="2">
    <source>
        <dbReference type="ARBA" id="ARBA00004496"/>
    </source>
</evidence>
<dbReference type="SUPFAM" id="SSF64268">
    <property type="entry name" value="PX domain"/>
    <property type="match status" value="1"/>
</dbReference>
<dbReference type="EMBL" id="ML178817">
    <property type="protein sequence ID" value="TFL05234.1"/>
    <property type="molecule type" value="Genomic_DNA"/>
</dbReference>
<dbReference type="InterPro" id="IPR015404">
    <property type="entry name" value="Vps5_C"/>
</dbReference>
<dbReference type="GO" id="GO:0045053">
    <property type="term" value="P:protein retention in Golgi apparatus"/>
    <property type="evidence" value="ECO:0007669"/>
    <property type="project" value="TreeGrafter"/>
</dbReference>
<dbReference type="InterPro" id="IPR036871">
    <property type="entry name" value="PX_dom_sf"/>
</dbReference>
<keyword evidence="5" id="KW-0813">Transport</keyword>
<evidence type="ECO:0000313" key="14">
    <source>
        <dbReference type="Proteomes" id="UP000305067"/>
    </source>
</evidence>
<dbReference type="OrthoDB" id="271164at2759"/>
<feature type="compositionally biased region" description="Basic and acidic residues" evidence="11">
    <location>
        <begin position="381"/>
        <end position="392"/>
    </location>
</feature>
<dbReference type="CDD" id="cd06861">
    <property type="entry name" value="PX_Vps5p"/>
    <property type="match status" value="1"/>
</dbReference>
<keyword evidence="8" id="KW-0653">Protein transport</keyword>
<dbReference type="Gene3D" id="1.20.1270.60">
    <property type="entry name" value="Arfaptin homology (AH) domain/BAR domain"/>
    <property type="match status" value="1"/>
</dbReference>
<keyword evidence="9" id="KW-0333">Golgi apparatus</keyword>
<protein>
    <submittedName>
        <fullName evidence="13">Vps5 C terminal like-domain-containing protein</fullName>
    </submittedName>
</protein>
<feature type="region of interest" description="Disordered" evidence="11">
    <location>
        <begin position="367"/>
        <end position="392"/>
    </location>
</feature>
<evidence type="ECO:0000259" key="12">
    <source>
        <dbReference type="PROSITE" id="PS50195"/>
    </source>
</evidence>